<gene>
    <name evidence="2" type="ORF">V5799_019132</name>
</gene>
<feature type="transmembrane region" description="Helical" evidence="1">
    <location>
        <begin position="45"/>
        <end position="67"/>
    </location>
</feature>
<reference evidence="2 3" key="1">
    <citation type="journal article" date="2023" name="Arcadia Sci">
        <title>De novo assembly of a long-read Amblyomma americanum tick genome.</title>
        <authorList>
            <person name="Chou S."/>
            <person name="Poskanzer K.E."/>
            <person name="Rollins M."/>
            <person name="Thuy-Boun P.S."/>
        </authorList>
    </citation>
    <scope>NUCLEOTIDE SEQUENCE [LARGE SCALE GENOMIC DNA]</scope>
    <source>
        <strain evidence="2">F_SG_1</strain>
        <tissue evidence="2">Salivary glands</tissue>
    </source>
</reference>
<dbReference type="Proteomes" id="UP001321473">
    <property type="component" value="Unassembled WGS sequence"/>
</dbReference>
<dbReference type="EMBL" id="JARKHS020009736">
    <property type="protein sequence ID" value="KAK8779528.1"/>
    <property type="molecule type" value="Genomic_DNA"/>
</dbReference>
<accession>A0AAQ4EYC0</accession>
<keyword evidence="1" id="KW-1133">Transmembrane helix</keyword>
<organism evidence="2 3">
    <name type="scientific">Amblyomma americanum</name>
    <name type="common">Lone star tick</name>
    <dbReference type="NCBI Taxonomy" id="6943"/>
    <lineage>
        <taxon>Eukaryota</taxon>
        <taxon>Metazoa</taxon>
        <taxon>Ecdysozoa</taxon>
        <taxon>Arthropoda</taxon>
        <taxon>Chelicerata</taxon>
        <taxon>Arachnida</taxon>
        <taxon>Acari</taxon>
        <taxon>Parasitiformes</taxon>
        <taxon>Ixodida</taxon>
        <taxon>Ixodoidea</taxon>
        <taxon>Ixodidae</taxon>
        <taxon>Amblyomminae</taxon>
        <taxon>Amblyomma</taxon>
    </lineage>
</organism>
<evidence type="ECO:0000313" key="2">
    <source>
        <dbReference type="EMBL" id="KAK8779528.1"/>
    </source>
</evidence>
<evidence type="ECO:0000256" key="1">
    <source>
        <dbReference type="SAM" id="Phobius"/>
    </source>
</evidence>
<name>A0AAQ4EYC0_AMBAM</name>
<proteinExistence type="predicted"/>
<comment type="caution">
    <text evidence="2">The sequence shown here is derived from an EMBL/GenBank/DDBJ whole genome shotgun (WGS) entry which is preliminary data.</text>
</comment>
<keyword evidence="1" id="KW-0812">Transmembrane</keyword>
<protein>
    <submittedName>
        <fullName evidence="2">Uncharacterized protein</fullName>
    </submittedName>
</protein>
<keyword evidence="1" id="KW-0472">Membrane</keyword>
<sequence>MFLSDRSLPQKVSYRFRYQQGRSPYYGVTRKWDISDREWRHGRRFILTAWPWMVLHSIVGRAVAYSVPSLLPHYHITFSLLFVSLKLSWMTTAYFVAVHAVFFVLSWMQVPALCYGLALLLVSHHDVFELDLLKDTQGNVIFQSFHRRDGLVRRKRDRLGSQANDHLMLIKRNHAQDHFAGTLPGHNEGRRIGFPMPLIPLLVSLYFGAYASQDVMEWESSAAEKSRVQ</sequence>
<dbReference type="AlphaFoldDB" id="A0AAQ4EYC0"/>
<keyword evidence="3" id="KW-1185">Reference proteome</keyword>
<evidence type="ECO:0000313" key="3">
    <source>
        <dbReference type="Proteomes" id="UP001321473"/>
    </source>
</evidence>
<feature type="transmembrane region" description="Helical" evidence="1">
    <location>
        <begin position="192"/>
        <end position="211"/>
    </location>
</feature>